<organism evidence="2 3">
    <name type="scientific">Oldenlandia corymbosa var. corymbosa</name>
    <dbReference type="NCBI Taxonomy" id="529605"/>
    <lineage>
        <taxon>Eukaryota</taxon>
        <taxon>Viridiplantae</taxon>
        <taxon>Streptophyta</taxon>
        <taxon>Embryophyta</taxon>
        <taxon>Tracheophyta</taxon>
        <taxon>Spermatophyta</taxon>
        <taxon>Magnoliopsida</taxon>
        <taxon>eudicotyledons</taxon>
        <taxon>Gunneridae</taxon>
        <taxon>Pentapetalae</taxon>
        <taxon>asterids</taxon>
        <taxon>lamiids</taxon>
        <taxon>Gentianales</taxon>
        <taxon>Rubiaceae</taxon>
        <taxon>Rubioideae</taxon>
        <taxon>Spermacoceae</taxon>
        <taxon>Hedyotis-Oldenlandia complex</taxon>
        <taxon>Oldenlandia</taxon>
    </lineage>
</organism>
<sequence>MGKSNPGKTAAVVVAALAFGWAAIELAFKPWLEKTRKAMDKSDPAVDPDDVDDAAAKTEPPPEVIAAAEKAVAEAETAANPEEPVAAAE</sequence>
<dbReference type="PANTHER" id="PTHR33982:SF5">
    <property type="entry name" value="OUTER ENVELOPE MEMBRANE PROTEIN 7"/>
    <property type="match status" value="1"/>
</dbReference>
<name>A0AAV1DJ58_OLDCO</name>
<dbReference type="AlphaFoldDB" id="A0AAV1DJ58"/>
<keyword evidence="3" id="KW-1185">Reference proteome</keyword>
<dbReference type="Proteomes" id="UP001161247">
    <property type="component" value="Chromosome 5"/>
</dbReference>
<evidence type="ECO:0000256" key="1">
    <source>
        <dbReference type="SAM" id="MobiDB-lite"/>
    </source>
</evidence>
<protein>
    <submittedName>
        <fullName evidence="2">OLC1v1007375C1</fullName>
    </submittedName>
</protein>
<reference evidence="2" key="1">
    <citation type="submission" date="2023-03" db="EMBL/GenBank/DDBJ databases">
        <authorList>
            <person name="Julca I."/>
        </authorList>
    </citation>
    <scope>NUCLEOTIDE SEQUENCE</scope>
</reference>
<dbReference type="EMBL" id="OX459122">
    <property type="protein sequence ID" value="CAI9107894.1"/>
    <property type="molecule type" value="Genomic_DNA"/>
</dbReference>
<dbReference type="PANTHER" id="PTHR33982">
    <property type="entry name" value="OUTER ENVELOPE MEMBRANE PROTEIN 7-RELATED"/>
    <property type="match status" value="1"/>
</dbReference>
<evidence type="ECO:0000313" key="2">
    <source>
        <dbReference type="EMBL" id="CAI9107894.1"/>
    </source>
</evidence>
<gene>
    <name evidence="2" type="ORF">OLC1_LOCUS16089</name>
</gene>
<evidence type="ECO:0000313" key="3">
    <source>
        <dbReference type="Proteomes" id="UP001161247"/>
    </source>
</evidence>
<feature type="region of interest" description="Disordered" evidence="1">
    <location>
        <begin position="37"/>
        <end position="61"/>
    </location>
</feature>
<dbReference type="GO" id="GO:0009707">
    <property type="term" value="C:chloroplast outer membrane"/>
    <property type="evidence" value="ECO:0007669"/>
    <property type="project" value="TreeGrafter"/>
</dbReference>
<dbReference type="InterPro" id="IPR038944">
    <property type="entry name" value="OEP7-like"/>
</dbReference>
<proteinExistence type="predicted"/>
<accession>A0AAV1DJ58</accession>